<dbReference type="SUPFAM" id="SSF53448">
    <property type="entry name" value="Nucleotide-diphospho-sugar transferases"/>
    <property type="match status" value="1"/>
</dbReference>
<gene>
    <name evidence="1" type="ORF">BEN30_17200</name>
</gene>
<dbReference type="RefSeq" id="WP_069959525.1">
    <property type="nucleotide sequence ID" value="NZ_MCGG01000083.1"/>
</dbReference>
<evidence type="ECO:0000313" key="1">
    <source>
        <dbReference type="EMBL" id="OEJ63838.1"/>
    </source>
</evidence>
<dbReference type="AlphaFoldDB" id="A0A1E5Q2X9"/>
<dbReference type="InterPro" id="IPR050793">
    <property type="entry name" value="CMP-NeuNAc_synthase"/>
</dbReference>
<dbReference type="STRING" id="28181.BEN30_17200"/>
<dbReference type="Pfam" id="PF02348">
    <property type="entry name" value="CTP_transf_3"/>
    <property type="match status" value="1"/>
</dbReference>
<accession>A0A1E5Q2X9</accession>
<evidence type="ECO:0008006" key="3">
    <source>
        <dbReference type="Google" id="ProtNLM"/>
    </source>
</evidence>
<keyword evidence="2" id="KW-1185">Reference proteome</keyword>
<sequence length="242" mass="27120">MRANEKHTKLEVLALVPARGGSKSMPRKNVRIVGGKPMIVHSIEHALQTPSITRVVLTTDCEEIAEIGRAAGAEVPFLRPAEYAQDLSPDYDFVLHALRWLIEKENYSPDLVVQLRPTTPIRDINQIERAIHALSECPEADSLRAIVPACFSPYKMWEVGNDGFMKPILSHANIDEPYNQARQMLPKIFQQDGFIDITRPKTVIEMGSITGQNVLPFLLDSISIDIDYEDELINADFIMNGA</sequence>
<dbReference type="InterPro" id="IPR003329">
    <property type="entry name" value="Cytidylyl_trans"/>
</dbReference>
<protein>
    <recommendedName>
        <fullName evidence="3">Acylneuraminate cytidylyltransferase</fullName>
    </recommendedName>
</protein>
<dbReference type="EMBL" id="MCGG01000083">
    <property type="protein sequence ID" value="OEJ63838.1"/>
    <property type="molecule type" value="Genomic_DNA"/>
</dbReference>
<dbReference type="Gene3D" id="3.90.550.10">
    <property type="entry name" value="Spore Coat Polysaccharide Biosynthesis Protein SpsA, Chain A"/>
    <property type="match status" value="1"/>
</dbReference>
<dbReference type="OrthoDB" id="9805604at2"/>
<dbReference type="GO" id="GO:0008781">
    <property type="term" value="F:N-acylneuraminate cytidylyltransferase activity"/>
    <property type="evidence" value="ECO:0007669"/>
    <property type="project" value="TreeGrafter"/>
</dbReference>
<comment type="caution">
    <text evidence="1">The sequence shown here is derived from an EMBL/GenBank/DDBJ whole genome shotgun (WGS) entry which is preliminary data.</text>
</comment>
<dbReference type="InterPro" id="IPR029044">
    <property type="entry name" value="Nucleotide-diphossugar_trans"/>
</dbReference>
<dbReference type="Proteomes" id="UP000095347">
    <property type="component" value="Unassembled WGS sequence"/>
</dbReference>
<proteinExistence type="predicted"/>
<dbReference type="PANTHER" id="PTHR21485:SF6">
    <property type="entry name" value="N-ACYLNEURAMINATE CYTIDYLYLTRANSFERASE-RELATED"/>
    <property type="match status" value="1"/>
</dbReference>
<dbReference type="PANTHER" id="PTHR21485">
    <property type="entry name" value="HAD SUPERFAMILY MEMBERS CMAS AND KDSC"/>
    <property type="match status" value="1"/>
</dbReference>
<reference evidence="2" key="1">
    <citation type="submission" date="2016-07" db="EMBL/GenBank/DDBJ databases">
        <authorList>
            <person name="Florea S."/>
            <person name="Webb J.S."/>
            <person name="Jaromczyk J."/>
            <person name="Schardl C.L."/>
        </authorList>
    </citation>
    <scope>NUCLEOTIDE SEQUENCE [LARGE SCALE GENOMIC DNA]</scope>
    <source>
        <strain evidence="2">MV-1</strain>
    </source>
</reference>
<dbReference type="CDD" id="cd02513">
    <property type="entry name" value="CMP-NeuAc_Synthase"/>
    <property type="match status" value="1"/>
</dbReference>
<organism evidence="1 2">
    <name type="scientific">Magnetovibrio blakemorei</name>
    <dbReference type="NCBI Taxonomy" id="28181"/>
    <lineage>
        <taxon>Bacteria</taxon>
        <taxon>Pseudomonadati</taxon>
        <taxon>Pseudomonadota</taxon>
        <taxon>Alphaproteobacteria</taxon>
        <taxon>Rhodospirillales</taxon>
        <taxon>Magnetovibrionaceae</taxon>
        <taxon>Magnetovibrio</taxon>
    </lineage>
</organism>
<evidence type="ECO:0000313" key="2">
    <source>
        <dbReference type="Proteomes" id="UP000095347"/>
    </source>
</evidence>
<name>A0A1E5Q2X9_9PROT</name>